<dbReference type="RefSeq" id="WP_185991549.1">
    <property type="nucleotide sequence ID" value="NZ_JACCAE010000001.1"/>
</dbReference>
<feature type="domain" description="Protein kinase" evidence="9">
    <location>
        <begin position="12"/>
        <end position="274"/>
    </location>
</feature>
<evidence type="ECO:0000256" key="2">
    <source>
        <dbReference type="ARBA" id="ARBA00022527"/>
    </source>
</evidence>
<evidence type="ECO:0000256" key="4">
    <source>
        <dbReference type="ARBA" id="ARBA00022741"/>
    </source>
</evidence>
<gene>
    <name evidence="10" type="ORF">BJY20_002169</name>
</gene>
<keyword evidence="5" id="KW-0418">Kinase</keyword>
<dbReference type="InterPro" id="IPR008271">
    <property type="entry name" value="Ser/Thr_kinase_AS"/>
</dbReference>
<sequence length="514" mass="55005">MSAAPPPEIPDFTFVEPIGTGGFADVFLYRQRLPARQVAVKVLRESASKVGREQFHAEANVMAQLSSHPSIVSIHQADVSVDGRAFLVMEYCPPPHIAQRYRTERVPLPEVLDIGVRIASAVETAHRVGILHRDIKPHNILTSPFGVPLLTDFGIAAVANEDTQASGGMSVPWSPPEVLGEDPPLDARSDVYALAATIYSLLAGRSPFEVPGGTNDTPTLIHRIENKDPSRIMRADVPDSLGGLLARSLSRRLDERPASAMALARGLQEVQIELQLAPTRLEVMDASPEAATAGQQVSDERTLVRPVQVIVPDDIAEKGTLLRPREVSQVEDRTRAPRRREPAENTIRRRPPETVGAPDVGPGVVPDEATQRTPSRTRTLWGVGLGTALAVSVGAALVFGSESASDETTSTPPPSPAVAVGGPSTPVDLDHRVKGGSVTFSWRNPDPEPGDTFRVRVGQSLGEMVEEYRGERSRVKTAVPSGGQQCVAISVIRSGSMSDPLTECVVVSGKGSQS</sequence>
<dbReference type="InterPro" id="IPR017441">
    <property type="entry name" value="Protein_kinase_ATP_BS"/>
</dbReference>
<dbReference type="GO" id="GO:0004674">
    <property type="term" value="F:protein serine/threonine kinase activity"/>
    <property type="evidence" value="ECO:0007669"/>
    <property type="project" value="UniProtKB-KW"/>
</dbReference>
<dbReference type="CDD" id="cd14014">
    <property type="entry name" value="STKc_PknB_like"/>
    <property type="match status" value="1"/>
</dbReference>
<dbReference type="Pfam" id="PF00069">
    <property type="entry name" value="Pkinase"/>
    <property type="match status" value="1"/>
</dbReference>
<keyword evidence="3" id="KW-0808">Transferase</keyword>
<dbReference type="InterPro" id="IPR011009">
    <property type="entry name" value="Kinase-like_dom_sf"/>
</dbReference>
<dbReference type="PANTHER" id="PTHR43289">
    <property type="entry name" value="MITOGEN-ACTIVATED PROTEIN KINASE KINASE KINASE 20-RELATED"/>
    <property type="match status" value="1"/>
</dbReference>
<accession>A0A852VP18</accession>
<protein>
    <recommendedName>
        <fullName evidence="1">non-specific serine/threonine protein kinase</fullName>
        <ecNumber evidence="1">2.7.11.1</ecNumber>
    </recommendedName>
</protein>
<dbReference type="SUPFAM" id="SSF56112">
    <property type="entry name" value="Protein kinase-like (PK-like)"/>
    <property type="match status" value="1"/>
</dbReference>
<dbReference type="PROSITE" id="PS50011">
    <property type="entry name" value="PROTEIN_KINASE_DOM"/>
    <property type="match status" value="1"/>
</dbReference>
<feature type="binding site" evidence="7">
    <location>
        <position position="41"/>
    </location>
    <ligand>
        <name>ATP</name>
        <dbReference type="ChEBI" id="CHEBI:30616"/>
    </ligand>
</feature>
<dbReference type="EMBL" id="JACCAE010000001">
    <property type="protein sequence ID" value="NYF98777.1"/>
    <property type="molecule type" value="Genomic_DNA"/>
</dbReference>
<evidence type="ECO:0000256" key="8">
    <source>
        <dbReference type="SAM" id="MobiDB-lite"/>
    </source>
</evidence>
<evidence type="ECO:0000313" key="10">
    <source>
        <dbReference type="EMBL" id="NYF98777.1"/>
    </source>
</evidence>
<dbReference type="PANTHER" id="PTHR43289:SF6">
    <property type="entry name" value="SERINE_THREONINE-PROTEIN KINASE NEKL-3"/>
    <property type="match status" value="1"/>
</dbReference>
<evidence type="ECO:0000256" key="6">
    <source>
        <dbReference type="ARBA" id="ARBA00022840"/>
    </source>
</evidence>
<dbReference type="GO" id="GO:0005524">
    <property type="term" value="F:ATP binding"/>
    <property type="evidence" value="ECO:0007669"/>
    <property type="project" value="UniProtKB-UniRule"/>
</dbReference>
<dbReference type="SMART" id="SM00220">
    <property type="entry name" value="S_TKc"/>
    <property type="match status" value="1"/>
</dbReference>
<dbReference type="AlphaFoldDB" id="A0A852VP18"/>
<feature type="compositionally biased region" description="Basic and acidic residues" evidence="8">
    <location>
        <begin position="323"/>
        <end position="352"/>
    </location>
</feature>
<comment type="caution">
    <text evidence="10">The sequence shown here is derived from an EMBL/GenBank/DDBJ whole genome shotgun (WGS) entry which is preliminary data.</text>
</comment>
<evidence type="ECO:0000256" key="3">
    <source>
        <dbReference type="ARBA" id="ARBA00022679"/>
    </source>
</evidence>
<evidence type="ECO:0000256" key="5">
    <source>
        <dbReference type="ARBA" id="ARBA00022777"/>
    </source>
</evidence>
<evidence type="ECO:0000259" key="9">
    <source>
        <dbReference type="PROSITE" id="PS50011"/>
    </source>
</evidence>
<keyword evidence="11" id="KW-1185">Reference proteome</keyword>
<keyword evidence="4 7" id="KW-0547">Nucleotide-binding</keyword>
<dbReference type="PROSITE" id="PS00107">
    <property type="entry name" value="PROTEIN_KINASE_ATP"/>
    <property type="match status" value="1"/>
</dbReference>
<reference evidence="10 11" key="1">
    <citation type="submission" date="2020-07" db="EMBL/GenBank/DDBJ databases">
        <title>Sequencing the genomes of 1000 actinobacteria strains.</title>
        <authorList>
            <person name="Klenk H.-P."/>
        </authorList>
    </citation>
    <scope>NUCLEOTIDE SEQUENCE [LARGE SCALE GENOMIC DNA]</scope>
    <source>
        <strain evidence="10 11">DSM 26154</strain>
    </source>
</reference>
<dbReference type="Proteomes" id="UP000554054">
    <property type="component" value="Unassembled WGS sequence"/>
</dbReference>
<organism evidence="10 11">
    <name type="scientific">Janibacter cremeus</name>
    <dbReference type="NCBI Taxonomy" id="1285192"/>
    <lineage>
        <taxon>Bacteria</taxon>
        <taxon>Bacillati</taxon>
        <taxon>Actinomycetota</taxon>
        <taxon>Actinomycetes</taxon>
        <taxon>Micrococcales</taxon>
        <taxon>Intrasporangiaceae</taxon>
        <taxon>Janibacter</taxon>
    </lineage>
</organism>
<feature type="compositionally biased region" description="Low complexity" evidence="8">
    <location>
        <begin position="355"/>
        <end position="367"/>
    </location>
</feature>
<dbReference type="Gene3D" id="1.10.510.10">
    <property type="entry name" value="Transferase(Phosphotransferase) domain 1"/>
    <property type="match status" value="1"/>
</dbReference>
<feature type="region of interest" description="Disordered" evidence="8">
    <location>
        <begin position="321"/>
        <end position="374"/>
    </location>
</feature>
<dbReference type="InterPro" id="IPR000719">
    <property type="entry name" value="Prot_kinase_dom"/>
</dbReference>
<proteinExistence type="predicted"/>
<evidence type="ECO:0000256" key="1">
    <source>
        <dbReference type="ARBA" id="ARBA00012513"/>
    </source>
</evidence>
<keyword evidence="6 7" id="KW-0067">ATP-binding</keyword>
<evidence type="ECO:0000256" key="7">
    <source>
        <dbReference type="PROSITE-ProRule" id="PRU10141"/>
    </source>
</evidence>
<dbReference type="EC" id="2.7.11.1" evidence="1"/>
<evidence type="ECO:0000313" key="11">
    <source>
        <dbReference type="Proteomes" id="UP000554054"/>
    </source>
</evidence>
<name>A0A852VP18_9MICO</name>
<dbReference type="PROSITE" id="PS00108">
    <property type="entry name" value="PROTEIN_KINASE_ST"/>
    <property type="match status" value="1"/>
</dbReference>
<keyword evidence="2" id="KW-0723">Serine/threonine-protein kinase</keyword>